<dbReference type="EMBL" id="BRXY01000462">
    <property type="protein sequence ID" value="GMH96207.1"/>
    <property type="molecule type" value="Genomic_DNA"/>
</dbReference>
<dbReference type="OrthoDB" id="10442469at2759"/>
<organism evidence="2 3">
    <name type="scientific">Triparma strigata</name>
    <dbReference type="NCBI Taxonomy" id="1606541"/>
    <lineage>
        <taxon>Eukaryota</taxon>
        <taxon>Sar</taxon>
        <taxon>Stramenopiles</taxon>
        <taxon>Ochrophyta</taxon>
        <taxon>Bolidophyceae</taxon>
        <taxon>Parmales</taxon>
        <taxon>Triparmaceae</taxon>
        <taxon>Triparma</taxon>
    </lineage>
</organism>
<reference evidence="3" key="1">
    <citation type="journal article" date="2023" name="Commun. Biol.">
        <title>Genome analysis of Parmales, the sister group of diatoms, reveals the evolutionary specialization of diatoms from phago-mixotrophs to photoautotrophs.</title>
        <authorList>
            <person name="Ban H."/>
            <person name="Sato S."/>
            <person name="Yoshikawa S."/>
            <person name="Yamada K."/>
            <person name="Nakamura Y."/>
            <person name="Ichinomiya M."/>
            <person name="Sato N."/>
            <person name="Blanc-Mathieu R."/>
            <person name="Endo H."/>
            <person name="Kuwata A."/>
            <person name="Ogata H."/>
        </authorList>
    </citation>
    <scope>NUCLEOTIDE SEQUENCE [LARGE SCALE GENOMIC DNA]</scope>
    <source>
        <strain evidence="3">NIES 3701</strain>
    </source>
</reference>
<feature type="region of interest" description="Disordered" evidence="1">
    <location>
        <begin position="195"/>
        <end position="218"/>
    </location>
</feature>
<comment type="caution">
    <text evidence="2">The sequence shown here is derived from an EMBL/GenBank/DDBJ whole genome shotgun (WGS) entry which is preliminary data.</text>
</comment>
<proteinExistence type="predicted"/>
<accession>A0A9W7BTF0</accession>
<dbReference type="AlphaFoldDB" id="A0A9W7BTF0"/>
<keyword evidence="3" id="KW-1185">Reference proteome</keyword>
<protein>
    <submittedName>
        <fullName evidence="2">Uncharacterized protein</fullName>
    </submittedName>
</protein>
<gene>
    <name evidence="2" type="ORF">TrST_g13195</name>
</gene>
<feature type="compositionally biased region" description="Polar residues" evidence="1">
    <location>
        <begin position="195"/>
        <end position="205"/>
    </location>
</feature>
<sequence>MKKEDRWQKFPQHLFARAQRKFKIIMSFPKLNLAGVAYGTSDLDWESVPPSSVHNPDASTLKIGPSPSGSDFLHLVHEPATFKIRTTVDVKKVGQILDAEGGLKLKMARDGSSAGRSASEATIGLSFMMNEPIVIASIGGDKSFHHCVSCLEQSVVVVKTSDPSTQKKAGGLGSSLNQTFTANTNERVNGEVQISSSNSMTSQGTLLPPPPPPPVSKASVDRVKTVASVSLEMEWNSSLQQLTLRCKPSSSSDFLTLRRCSFLTSSLTSSSSSKPCRVDKQDSGFSLTQQTQTTFKVKRSEAGTFVMSHNVRVNDIEAKSEEKVEDGGEKNMSVGVYAEKKGGEGDDVEITFKNLEII</sequence>
<evidence type="ECO:0000313" key="3">
    <source>
        <dbReference type="Proteomes" id="UP001165085"/>
    </source>
</evidence>
<name>A0A9W7BTF0_9STRA</name>
<dbReference type="Proteomes" id="UP001165085">
    <property type="component" value="Unassembled WGS sequence"/>
</dbReference>
<evidence type="ECO:0000313" key="2">
    <source>
        <dbReference type="EMBL" id="GMH96207.1"/>
    </source>
</evidence>
<evidence type="ECO:0000256" key="1">
    <source>
        <dbReference type="SAM" id="MobiDB-lite"/>
    </source>
</evidence>